<evidence type="ECO:0000313" key="2">
    <source>
        <dbReference type="EMBL" id="KKN44534.1"/>
    </source>
</evidence>
<keyword evidence="1" id="KW-0472">Membrane</keyword>
<organism evidence="2">
    <name type="scientific">marine sediment metagenome</name>
    <dbReference type="NCBI Taxonomy" id="412755"/>
    <lineage>
        <taxon>unclassified sequences</taxon>
        <taxon>metagenomes</taxon>
        <taxon>ecological metagenomes</taxon>
    </lineage>
</organism>
<reference evidence="2" key="1">
    <citation type="journal article" date="2015" name="Nature">
        <title>Complex archaea that bridge the gap between prokaryotes and eukaryotes.</title>
        <authorList>
            <person name="Spang A."/>
            <person name="Saw J.H."/>
            <person name="Jorgensen S.L."/>
            <person name="Zaremba-Niedzwiedzka K."/>
            <person name="Martijn J."/>
            <person name="Lind A.E."/>
            <person name="van Eijk R."/>
            <person name="Schleper C."/>
            <person name="Guy L."/>
            <person name="Ettema T.J."/>
        </authorList>
    </citation>
    <scope>NUCLEOTIDE SEQUENCE</scope>
</reference>
<gene>
    <name evidence="2" type="ORF">LCGC14_0692140</name>
</gene>
<sequence>MEGFVDLLIRLGVGTLEFINTPIIIGVFVFSALVTIVIMLISRLLQSIFKKRN</sequence>
<accession>A0A0F9QQ19</accession>
<name>A0A0F9QQ19_9ZZZZ</name>
<evidence type="ECO:0000256" key="1">
    <source>
        <dbReference type="SAM" id="Phobius"/>
    </source>
</evidence>
<dbReference type="EMBL" id="LAZR01001445">
    <property type="protein sequence ID" value="KKN44534.1"/>
    <property type="molecule type" value="Genomic_DNA"/>
</dbReference>
<keyword evidence="1" id="KW-0812">Transmembrane</keyword>
<feature type="transmembrane region" description="Helical" evidence="1">
    <location>
        <begin position="23"/>
        <end position="45"/>
    </location>
</feature>
<keyword evidence="1" id="KW-1133">Transmembrane helix</keyword>
<proteinExistence type="predicted"/>
<dbReference type="AlphaFoldDB" id="A0A0F9QQ19"/>
<comment type="caution">
    <text evidence="2">The sequence shown here is derived from an EMBL/GenBank/DDBJ whole genome shotgun (WGS) entry which is preliminary data.</text>
</comment>
<protein>
    <submittedName>
        <fullName evidence="2">Uncharacterized protein</fullName>
    </submittedName>
</protein>